<dbReference type="PANTHER" id="PTHR33992:SF1">
    <property type="entry name" value="RIBONUCLEASE P PROTEIN COMPONENT"/>
    <property type="match status" value="1"/>
</dbReference>
<evidence type="ECO:0000313" key="7">
    <source>
        <dbReference type="EMBL" id="MBR8464149.1"/>
    </source>
</evidence>
<dbReference type="Gene3D" id="3.30.230.10">
    <property type="match status" value="1"/>
</dbReference>
<name>A0ABS5HIQ6_9BACT</name>
<evidence type="ECO:0000256" key="4">
    <source>
        <dbReference type="ARBA" id="ARBA00022801"/>
    </source>
</evidence>
<sequence length="102" mass="11564">MSSSKEFSSVYKEAKKWHNDVCVVFYKPSIESKLAIVASKKVGKAVIRNRCKRLIRAAFIKICDEVADGVYIMVAKNGTDSISFDKIQKSLNWSLRKLGCMR</sequence>
<dbReference type="GO" id="GO:0004526">
    <property type="term" value="F:ribonuclease P activity"/>
    <property type="evidence" value="ECO:0007669"/>
    <property type="project" value="UniProtKB-EC"/>
</dbReference>
<dbReference type="EC" id="3.1.26.5" evidence="6"/>
<dbReference type="EMBL" id="JAGSSW010000005">
    <property type="protein sequence ID" value="MBR8464149.1"/>
    <property type="molecule type" value="Genomic_DNA"/>
</dbReference>
<keyword evidence="1" id="KW-0819">tRNA processing</keyword>
<evidence type="ECO:0000256" key="3">
    <source>
        <dbReference type="ARBA" id="ARBA00022759"/>
    </source>
</evidence>
<dbReference type="InterPro" id="IPR020568">
    <property type="entry name" value="Ribosomal_Su5_D2-typ_SF"/>
</dbReference>
<dbReference type="InterPro" id="IPR014721">
    <property type="entry name" value="Ribsml_uS5_D2-typ_fold_subgr"/>
</dbReference>
<dbReference type="PANTHER" id="PTHR33992">
    <property type="entry name" value="RIBONUCLEASE P PROTEIN COMPONENT"/>
    <property type="match status" value="1"/>
</dbReference>
<dbReference type="Pfam" id="PF00825">
    <property type="entry name" value="Ribonuclease_P"/>
    <property type="match status" value="1"/>
</dbReference>
<evidence type="ECO:0000256" key="5">
    <source>
        <dbReference type="ARBA" id="ARBA00022884"/>
    </source>
</evidence>
<dbReference type="RefSeq" id="WP_212141263.1">
    <property type="nucleotide sequence ID" value="NZ_JAGSSX010000003.1"/>
</dbReference>
<proteinExistence type="predicted"/>
<gene>
    <name evidence="7" type="primary">rnpA</name>
    <name evidence="7" type="ORF">KDD93_06125</name>
</gene>
<keyword evidence="2" id="KW-0540">Nuclease</keyword>
<reference evidence="7 8" key="1">
    <citation type="submission" date="2021-04" db="EMBL/GenBank/DDBJ databases">
        <title>Molecular and phenotypic characterization and identification of bacterial isolates recovered from the Anatolian ground squirrels (Spermophilus xanthoprymnus) and which have the potential to form a new species in the Campylobacter genus.</title>
        <authorList>
            <person name="Aydin F."/>
            <person name="Abay S."/>
            <person name="Kayman T."/>
            <person name="Karakaya E."/>
            <person name="Mustak H.K."/>
            <person name="Mustak I.B."/>
            <person name="Bilgin N."/>
            <person name="Duzler A."/>
            <person name="Sahin O."/>
            <person name="Guran O."/>
            <person name="Saticioglu I.B."/>
        </authorList>
    </citation>
    <scope>NUCLEOTIDE SEQUENCE [LARGE SCALE GENOMIC DNA]</scope>
    <source>
        <strain evidence="8">faydin-G24</strain>
    </source>
</reference>
<comment type="caution">
    <text evidence="7">The sequence shown here is derived from an EMBL/GenBank/DDBJ whole genome shotgun (WGS) entry which is preliminary data.</text>
</comment>
<organism evidence="7 8">
    <name type="scientific">Campylobacter anatolicus</name>
    <dbReference type="NCBI Taxonomy" id="2829105"/>
    <lineage>
        <taxon>Bacteria</taxon>
        <taxon>Pseudomonadati</taxon>
        <taxon>Campylobacterota</taxon>
        <taxon>Epsilonproteobacteria</taxon>
        <taxon>Campylobacterales</taxon>
        <taxon>Campylobacteraceae</taxon>
        <taxon>Campylobacter</taxon>
    </lineage>
</organism>
<dbReference type="InterPro" id="IPR000100">
    <property type="entry name" value="RNase_P"/>
</dbReference>
<keyword evidence="5" id="KW-0694">RNA-binding</keyword>
<dbReference type="Proteomes" id="UP000682951">
    <property type="component" value="Unassembled WGS sequence"/>
</dbReference>
<keyword evidence="8" id="KW-1185">Reference proteome</keyword>
<dbReference type="SUPFAM" id="SSF54211">
    <property type="entry name" value="Ribosomal protein S5 domain 2-like"/>
    <property type="match status" value="1"/>
</dbReference>
<accession>A0ABS5HIQ6</accession>
<protein>
    <recommendedName>
        <fullName evidence="6">Ribonuclease P protein component</fullName>
        <ecNumber evidence="6">3.1.26.5</ecNumber>
    </recommendedName>
</protein>
<dbReference type="NCBIfam" id="TIGR00188">
    <property type="entry name" value="rnpA"/>
    <property type="match status" value="1"/>
</dbReference>
<evidence type="ECO:0000313" key="8">
    <source>
        <dbReference type="Proteomes" id="UP000682951"/>
    </source>
</evidence>
<keyword evidence="4 7" id="KW-0378">Hydrolase</keyword>
<evidence type="ECO:0000256" key="1">
    <source>
        <dbReference type="ARBA" id="ARBA00022694"/>
    </source>
</evidence>
<evidence type="ECO:0000256" key="2">
    <source>
        <dbReference type="ARBA" id="ARBA00022722"/>
    </source>
</evidence>
<keyword evidence="3" id="KW-0255">Endonuclease</keyword>
<evidence type="ECO:0000256" key="6">
    <source>
        <dbReference type="NCBIfam" id="TIGR00188"/>
    </source>
</evidence>